<organism evidence="2 3">
    <name type="scientific">Lasiosphaeria hispida</name>
    <dbReference type="NCBI Taxonomy" id="260671"/>
    <lineage>
        <taxon>Eukaryota</taxon>
        <taxon>Fungi</taxon>
        <taxon>Dikarya</taxon>
        <taxon>Ascomycota</taxon>
        <taxon>Pezizomycotina</taxon>
        <taxon>Sordariomycetes</taxon>
        <taxon>Sordariomycetidae</taxon>
        <taxon>Sordariales</taxon>
        <taxon>Lasiosphaeriaceae</taxon>
        <taxon>Lasiosphaeria</taxon>
    </lineage>
</organism>
<reference evidence="2" key="2">
    <citation type="submission" date="2023-06" db="EMBL/GenBank/DDBJ databases">
        <authorList>
            <consortium name="Lawrence Berkeley National Laboratory"/>
            <person name="Haridas S."/>
            <person name="Hensen N."/>
            <person name="Bonometti L."/>
            <person name="Westerberg I."/>
            <person name="Brannstrom I.O."/>
            <person name="Guillou S."/>
            <person name="Cros-Aarteil S."/>
            <person name="Calhoun S."/>
            <person name="Kuo A."/>
            <person name="Mondo S."/>
            <person name="Pangilinan J."/>
            <person name="Riley R."/>
            <person name="Labutti K."/>
            <person name="Andreopoulos B."/>
            <person name="Lipzen A."/>
            <person name="Chen C."/>
            <person name="Yanf M."/>
            <person name="Daum C."/>
            <person name="Ng V."/>
            <person name="Clum A."/>
            <person name="Steindorff A."/>
            <person name="Ohm R."/>
            <person name="Martin F."/>
            <person name="Silar P."/>
            <person name="Natvig D."/>
            <person name="Lalanne C."/>
            <person name="Gautier V."/>
            <person name="Ament-Velasquez S.L."/>
            <person name="Kruys A."/>
            <person name="Hutchinson M.I."/>
            <person name="Powell A.J."/>
            <person name="Barry K."/>
            <person name="Miller A.N."/>
            <person name="Grigoriev I.V."/>
            <person name="Debuchy R."/>
            <person name="Gladieux P."/>
            <person name="Thoren M.H."/>
            <person name="Johannesson H."/>
        </authorList>
    </citation>
    <scope>NUCLEOTIDE SEQUENCE</scope>
    <source>
        <strain evidence="2">CBS 955.72</strain>
    </source>
</reference>
<keyword evidence="1" id="KW-0732">Signal</keyword>
<evidence type="ECO:0000313" key="2">
    <source>
        <dbReference type="EMBL" id="KAK3356892.1"/>
    </source>
</evidence>
<keyword evidence="3" id="KW-1185">Reference proteome</keyword>
<sequence length="157" mass="17639">MCSLFWVLALPSTITTFDLWFAASWWSCEVGEGDIIFRSRSNESRLEKAVHHGNMAGVVESGGKCRTSKTTKQTRGRGRAGCFLFDKDNTQLRSDKRVLRPTALVPKDSNLALMPTRLRCHVNNIHFSSTSSCKLYLGFWSNPQPRNITLKGEVTLS</sequence>
<dbReference type="EMBL" id="JAUIQD010000003">
    <property type="protein sequence ID" value="KAK3356892.1"/>
    <property type="molecule type" value="Genomic_DNA"/>
</dbReference>
<protein>
    <recommendedName>
        <fullName evidence="4">Secreted protein</fullName>
    </recommendedName>
</protein>
<accession>A0AAJ0MFP2</accession>
<comment type="caution">
    <text evidence="2">The sequence shown here is derived from an EMBL/GenBank/DDBJ whole genome shotgun (WGS) entry which is preliminary data.</text>
</comment>
<reference evidence="2" key="1">
    <citation type="journal article" date="2023" name="Mol. Phylogenet. Evol.">
        <title>Genome-scale phylogeny and comparative genomics of the fungal order Sordariales.</title>
        <authorList>
            <person name="Hensen N."/>
            <person name="Bonometti L."/>
            <person name="Westerberg I."/>
            <person name="Brannstrom I.O."/>
            <person name="Guillou S."/>
            <person name="Cros-Aarteil S."/>
            <person name="Calhoun S."/>
            <person name="Haridas S."/>
            <person name="Kuo A."/>
            <person name="Mondo S."/>
            <person name="Pangilinan J."/>
            <person name="Riley R."/>
            <person name="LaButti K."/>
            <person name="Andreopoulos B."/>
            <person name="Lipzen A."/>
            <person name="Chen C."/>
            <person name="Yan M."/>
            <person name="Daum C."/>
            <person name="Ng V."/>
            <person name="Clum A."/>
            <person name="Steindorff A."/>
            <person name="Ohm R.A."/>
            <person name="Martin F."/>
            <person name="Silar P."/>
            <person name="Natvig D.O."/>
            <person name="Lalanne C."/>
            <person name="Gautier V."/>
            <person name="Ament-Velasquez S.L."/>
            <person name="Kruys A."/>
            <person name="Hutchinson M.I."/>
            <person name="Powell A.J."/>
            <person name="Barry K."/>
            <person name="Miller A.N."/>
            <person name="Grigoriev I.V."/>
            <person name="Debuchy R."/>
            <person name="Gladieux P."/>
            <person name="Hiltunen Thoren M."/>
            <person name="Johannesson H."/>
        </authorList>
    </citation>
    <scope>NUCLEOTIDE SEQUENCE</scope>
    <source>
        <strain evidence="2">CBS 955.72</strain>
    </source>
</reference>
<gene>
    <name evidence="2" type="ORF">B0T25DRAFT_141165</name>
</gene>
<evidence type="ECO:0008006" key="4">
    <source>
        <dbReference type="Google" id="ProtNLM"/>
    </source>
</evidence>
<feature type="signal peptide" evidence="1">
    <location>
        <begin position="1"/>
        <end position="16"/>
    </location>
</feature>
<name>A0AAJ0MFP2_9PEZI</name>
<dbReference type="Proteomes" id="UP001275084">
    <property type="component" value="Unassembled WGS sequence"/>
</dbReference>
<feature type="chain" id="PRO_5042474128" description="Secreted protein" evidence="1">
    <location>
        <begin position="17"/>
        <end position="157"/>
    </location>
</feature>
<evidence type="ECO:0000256" key="1">
    <source>
        <dbReference type="SAM" id="SignalP"/>
    </source>
</evidence>
<proteinExistence type="predicted"/>
<evidence type="ECO:0000313" key="3">
    <source>
        <dbReference type="Proteomes" id="UP001275084"/>
    </source>
</evidence>
<dbReference type="AlphaFoldDB" id="A0AAJ0MFP2"/>